<keyword evidence="7" id="KW-0378">Hydrolase</keyword>
<evidence type="ECO:0000256" key="1">
    <source>
        <dbReference type="ARBA" id="ARBA00004155"/>
    </source>
</evidence>
<keyword evidence="8 10" id="KW-1133">Transmembrane helix</keyword>
<evidence type="ECO:0000256" key="8">
    <source>
        <dbReference type="ARBA" id="ARBA00022989"/>
    </source>
</evidence>
<dbReference type="PANTHER" id="PTHR12174:SF34">
    <property type="entry name" value="SIGNAL PEPTIDE PEPTIDASE-LIKE 2A"/>
    <property type="match status" value="1"/>
</dbReference>
<dbReference type="GO" id="GO:0030660">
    <property type="term" value="C:Golgi-associated vesicle membrane"/>
    <property type="evidence" value="ECO:0007669"/>
    <property type="project" value="TreeGrafter"/>
</dbReference>
<evidence type="ECO:0000256" key="10">
    <source>
        <dbReference type="SAM" id="Phobius"/>
    </source>
</evidence>
<keyword evidence="9 10" id="KW-0472">Membrane</keyword>
<organism evidence="12 13">
    <name type="scientific">Tupaia chinensis</name>
    <name type="common">Chinese tree shrew</name>
    <name type="synonym">Tupaia belangeri chinensis</name>
    <dbReference type="NCBI Taxonomy" id="246437"/>
    <lineage>
        <taxon>Eukaryota</taxon>
        <taxon>Metazoa</taxon>
        <taxon>Chordata</taxon>
        <taxon>Craniata</taxon>
        <taxon>Vertebrata</taxon>
        <taxon>Euteleostomi</taxon>
        <taxon>Mammalia</taxon>
        <taxon>Eutheria</taxon>
        <taxon>Euarchontoglires</taxon>
        <taxon>Scandentia</taxon>
        <taxon>Tupaiidae</taxon>
        <taxon>Tupaia</taxon>
    </lineage>
</organism>
<dbReference type="InterPro" id="IPR006639">
    <property type="entry name" value="Preselin/SPP"/>
</dbReference>
<dbReference type="Gene3D" id="3.50.30.30">
    <property type="match status" value="1"/>
</dbReference>
<dbReference type="GO" id="GO:0010008">
    <property type="term" value="C:endosome membrane"/>
    <property type="evidence" value="ECO:0007669"/>
    <property type="project" value="UniProtKB-SubCell"/>
</dbReference>
<keyword evidence="6" id="KW-0967">Endosome</keyword>
<dbReference type="Pfam" id="PF04258">
    <property type="entry name" value="Peptidase_A22B"/>
    <property type="match status" value="1"/>
</dbReference>
<dbReference type="SMART" id="SM00730">
    <property type="entry name" value="PSN"/>
    <property type="match status" value="1"/>
</dbReference>
<evidence type="ECO:0000256" key="4">
    <source>
        <dbReference type="ARBA" id="ARBA00006859"/>
    </source>
</evidence>
<dbReference type="InterPro" id="IPR007369">
    <property type="entry name" value="Peptidase_A22B_SPP"/>
</dbReference>
<dbReference type="Proteomes" id="UP000011518">
    <property type="component" value="Unassembled WGS sequence"/>
</dbReference>
<feature type="transmembrane region" description="Helical" evidence="10">
    <location>
        <begin position="186"/>
        <end position="203"/>
    </location>
</feature>
<evidence type="ECO:0000259" key="11">
    <source>
        <dbReference type="Pfam" id="PF02225"/>
    </source>
</evidence>
<keyword evidence="5 10" id="KW-0812">Transmembrane</keyword>
<comment type="similarity">
    <text evidence="4">Belongs to the peptidase A22B family.</text>
</comment>
<evidence type="ECO:0000256" key="6">
    <source>
        <dbReference type="ARBA" id="ARBA00022753"/>
    </source>
</evidence>
<dbReference type="GO" id="GO:0005765">
    <property type="term" value="C:lysosomal membrane"/>
    <property type="evidence" value="ECO:0007669"/>
    <property type="project" value="UniProtKB-SubCell"/>
</dbReference>
<accession>L8Y2Z8</accession>
<dbReference type="GO" id="GO:0098554">
    <property type="term" value="C:cytoplasmic side of endoplasmic reticulum membrane"/>
    <property type="evidence" value="ECO:0007669"/>
    <property type="project" value="TreeGrafter"/>
</dbReference>
<keyword evidence="13" id="KW-1185">Reference proteome</keyword>
<evidence type="ECO:0000256" key="2">
    <source>
        <dbReference type="ARBA" id="ARBA00004337"/>
    </source>
</evidence>
<reference evidence="13" key="1">
    <citation type="submission" date="2012-07" db="EMBL/GenBank/DDBJ databases">
        <title>Genome of the Chinese tree shrew, a rising model animal genetically related to primates.</title>
        <authorList>
            <person name="Zhang G."/>
            <person name="Fan Y."/>
            <person name="Yao Y."/>
            <person name="Huang Z."/>
        </authorList>
    </citation>
    <scope>NUCLEOTIDE SEQUENCE [LARGE SCALE GENOMIC DNA]</scope>
</reference>
<dbReference type="GO" id="GO:0042500">
    <property type="term" value="F:aspartic endopeptidase activity, intramembrane cleaving"/>
    <property type="evidence" value="ECO:0007669"/>
    <property type="project" value="InterPro"/>
</dbReference>
<dbReference type="InterPro" id="IPR046450">
    <property type="entry name" value="PA_dom_sf"/>
</dbReference>
<dbReference type="AlphaFoldDB" id="L8Y2Z8"/>
<evidence type="ECO:0000256" key="7">
    <source>
        <dbReference type="ARBA" id="ARBA00022801"/>
    </source>
</evidence>
<proteinExistence type="inferred from homology"/>
<dbReference type="InParanoid" id="L8Y2Z8"/>
<evidence type="ECO:0000256" key="3">
    <source>
        <dbReference type="ARBA" id="ARBA00004366"/>
    </source>
</evidence>
<dbReference type="PANTHER" id="PTHR12174">
    <property type="entry name" value="SIGNAL PEPTIDE PEPTIDASE"/>
    <property type="match status" value="1"/>
</dbReference>
<feature type="domain" description="PA" evidence="11">
    <location>
        <begin position="18"/>
        <end position="55"/>
    </location>
</feature>
<dbReference type="EMBL" id="KB366942">
    <property type="protein sequence ID" value="ELV10627.1"/>
    <property type="molecule type" value="Genomic_DNA"/>
</dbReference>
<dbReference type="Pfam" id="PF02225">
    <property type="entry name" value="PA"/>
    <property type="match status" value="1"/>
</dbReference>
<dbReference type="SUPFAM" id="SSF52025">
    <property type="entry name" value="PA domain"/>
    <property type="match status" value="1"/>
</dbReference>
<evidence type="ECO:0000313" key="13">
    <source>
        <dbReference type="Proteomes" id="UP000011518"/>
    </source>
</evidence>
<reference evidence="13" key="2">
    <citation type="journal article" date="2013" name="Nat. Commun.">
        <title>Genome of the Chinese tree shrew.</title>
        <authorList>
            <person name="Fan Y."/>
            <person name="Huang Z.Y."/>
            <person name="Cao C.C."/>
            <person name="Chen C.S."/>
            <person name="Chen Y.X."/>
            <person name="Fan D.D."/>
            <person name="He J."/>
            <person name="Hou H.L."/>
            <person name="Hu L."/>
            <person name="Hu X.T."/>
            <person name="Jiang X.T."/>
            <person name="Lai R."/>
            <person name="Lang Y.S."/>
            <person name="Liang B."/>
            <person name="Liao S.G."/>
            <person name="Mu D."/>
            <person name="Ma Y.Y."/>
            <person name="Niu Y.Y."/>
            <person name="Sun X.Q."/>
            <person name="Xia J.Q."/>
            <person name="Xiao J."/>
            <person name="Xiong Z.Q."/>
            <person name="Xu L."/>
            <person name="Yang L."/>
            <person name="Zhang Y."/>
            <person name="Zhao W."/>
            <person name="Zhao X.D."/>
            <person name="Zheng Y.T."/>
            <person name="Zhou J.M."/>
            <person name="Zhu Y.B."/>
            <person name="Zhang G.J."/>
            <person name="Wang J."/>
            <person name="Yao Y.G."/>
        </authorList>
    </citation>
    <scope>NUCLEOTIDE SEQUENCE [LARGE SCALE GENOMIC DNA]</scope>
</reference>
<feature type="transmembrane region" description="Helical" evidence="10">
    <location>
        <begin position="157"/>
        <end position="180"/>
    </location>
</feature>
<dbReference type="STRING" id="246437.L8Y2Z8"/>
<gene>
    <name evidence="12" type="ORF">TREES_T100011317</name>
</gene>
<evidence type="ECO:0000256" key="9">
    <source>
        <dbReference type="ARBA" id="ARBA00023136"/>
    </source>
</evidence>
<dbReference type="InterPro" id="IPR003137">
    <property type="entry name" value="PA_domain"/>
</dbReference>
<comment type="subcellular location">
    <subcellularLocation>
        <location evidence="2">Endosome membrane</location>
        <topology evidence="2">Multi-pass membrane protein</topology>
    </subcellularLocation>
    <subcellularLocation>
        <location evidence="1">Lysosome membrane</location>
        <topology evidence="1">Multi-pass membrane protein</topology>
    </subcellularLocation>
    <subcellularLocation>
        <location evidence="3">Membrane</location>
        <topology evidence="3">Multi-pass membrane protein</topology>
        <orientation evidence="3">Lumenal side</orientation>
    </subcellularLocation>
</comment>
<protein>
    <submittedName>
        <fullName evidence="12">Signal peptide peptidase-like 2A</fullName>
    </submittedName>
</protein>
<name>L8Y2Z8_TUPCH</name>
<evidence type="ECO:0000256" key="5">
    <source>
        <dbReference type="ARBA" id="ARBA00022692"/>
    </source>
</evidence>
<sequence length="242" mass="26511">MNLTVTPLCNPFDILPAGIKNKAVVVQWGTCHVLEKARIAQKGGAEALLIANNSVLTFGSNITVQMYSPSWPNFDYTMVVIFVIANGESIMVELAAGPFGNNEKLPVVIRVPKLIYFSVMSVCLMPVSILGFGDIIVPGLLIAYCRRFDVLTGSSSIYFVSSTIAYAVGMTLTFVVLVLMKKGQPALLYLVPCTLITASVVAWRRKEMKKFWRGSSYQMMDHLDCATNEENPATAGEQTVQQ</sequence>
<feature type="transmembrane region" description="Helical" evidence="10">
    <location>
        <begin position="115"/>
        <end position="145"/>
    </location>
</feature>
<dbReference type="GO" id="GO:0098553">
    <property type="term" value="C:lumenal side of endoplasmic reticulum membrane"/>
    <property type="evidence" value="ECO:0007669"/>
    <property type="project" value="TreeGrafter"/>
</dbReference>
<dbReference type="FunCoup" id="L8Y2Z8">
    <property type="interactions" value="449"/>
</dbReference>
<evidence type="ECO:0000313" key="12">
    <source>
        <dbReference type="EMBL" id="ELV10627.1"/>
    </source>
</evidence>
<dbReference type="GO" id="GO:0033619">
    <property type="term" value="P:membrane protein proteolysis"/>
    <property type="evidence" value="ECO:0007669"/>
    <property type="project" value="TreeGrafter"/>
</dbReference>